<keyword evidence="5" id="KW-0133">Cell shape</keyword>
<keyword evidence="17" id="KW-0132">Cell division</keyword>
<feature type="transmembrane region" description="Helical" evidence="16">
    <location>
        <begin position="313"/>
        <end position="335"/>
    </location>
</feature>
<protein>
    <recommendedName>
        <fullName evidence="12">Probable peptidoglycan glycosyltransferase FtsW</fullName>
        <ecNumber evidence="14">2.4.99.28</ecNumber>
    </recommendedName>
    <alternativeName>
        <fullName evidence="13">Cell division protein FtsW</fullName>
    </alternativeName>
    <alternativeName>
        <fullName evidence="10">Cell wall polymerase</fullName>
    </alternativeName>
    <alternativeName>
        <fullName evidence="9">Peptidoglycan polymerase</fullName>
    </alternativeName>
</protein>
<dbReference type="GO" id="GO:0032153">
    <property type="term" value="C:cell division site"/>
    <property type="evidence" value="ECO:0007669"/>
    <property type="project" value="TreeGrafter"/>
</dbReference>
<dbReference type="PANTHER" id="PTHR30474:SF2">
    <property type="entry name" value="PEPTIDOGLYCAN GLYCOSYLTRANSFERASE FTSW-RELATED"/>
    <property type="match status" value="1"/>
</dbReference>
<reference evidence="17 18" key="1">
    <citation type="submission" date="2017-05" db="EMBL/GenBank/DDBJ databases">
        <authorList>
            <person name="Varghese N."/>
            <person name="Submissions S."/>
        </authorList>
    </citation>
    <scope>NUCLEOTIDE SEQUENCE [LARGE SCALE GENOMIC DNA]</scope>
    <source>
        <strain evidence="17 18">DSM 16304</strain>
    </source>
</reference>
<keyword evidence="17" id="KW-0131">Cell cycle</keyword>
<accession>A0A521AZZ6</accession>
<comment type="subcellular location">
    <subcellularLocation>
        <location evidence="1">Membrane</location>
        <topology evidence="1">Multi-pass membrane protein</topology>
    </subcellularLocation>
</comment>
<dbReference type="Pfam" id="PF01098">
    <property type="entry name" value="FTSW_RODA_SPOVE"/>
    <property type="match status" value="1"/>
</dbReference>
<evidence type="ECO:0000256" key="11">
    <source>
        <dbReference type="ARBA" id="ARBA00038053"/>
    </source>
</evidence>
<evidence type="ECO:0000256" key="8">
    <source>
        <dbReference type="ARBA" id="ARBA00023136"/>
    </source>
</evidence>
<evidence type="ECO:0000313" key="18">
    <source>
        <dbReference type="Proteomes" id="UP000317315"/>
    </source>
</evidence>
<comment type="catalytic activity">
    <reaction evidence="15">
        <text>[GlcNAc-(1-&gt;4)-Mur2Ac(oyl-L-Ala-gamma-D-Glu-L-Lys-D-Ala-D-Ala)](n)-di-trans,octa-cis-undecaprenyl diphosphate + beta-D-GlcNAc-(1-&gt;4)-Mur2Ac(oyl-L-Ala-gamma-D-Glu-L-Lys-D-Ala-D-Ala)-di-trans,octa-cis-undecaprenyl diphosphate = [GlcNAc-(1-&gt;4)-Mur2Ac(oyl-L-Ala-gamma-D-Glu-L-Lys-D-Ala-D-Ala)](n+1)-di-trans,octa-cis-undecaprenyl diphosphate + di-trans,octa-cis-undecaprenyl diphosphate + H(+)</text>
        <dbReference type="Rhea" id="RHEA:23708"/>
        <dbReference type="Rhea" id="RHEA-COMP:9602"/>
        <dbReference type="Rhea" id="RHEA-COMP:9603"/>
        <dbReference type="ChEBI" id="CHEBI:15378"/>
        <dbReference type="ChEBI" id="CHEBI:58405"/>
        <dbReference type="ChEBI" id="CHEBI:60033"/>
        <dbReference type="ChEBI" id="CHEBI:78435"/>
        <dbReference type="EC" id="2.4.99.28"/>
    </reaction>
</comment>
<feature type="transmembrane region" description="Helical" evidence="16">
    <location>
        <begin position="104"/>
        <end position="129"/>
    </location>
</feature>
<keyword evidence="6" id="KW-0573">Peptidoglycan synthesis</keyword>
<feature type="transmembrane region" description="Helical" evidence="16">
    <location>
        <begin position="141"/>
        <end position="159"/>
    </location>
</feature>
<feature type="transmembrane region" description="Helical" evidence="16">
    <location>
        <begin position="165"/>
        <end position="182"/>
    </location>
</feature>
<evidence type="ECO:0000256" key="6">
    <source>
        <dbReference type="ARBA" id="ARBA00022984"/>
    </source>
</evidence>
<dbReference type="GO" id="GO:0008955">
    <property type="term" value="F:peptidoglycan glycosyltransferase activity"/>
    <property type="evidence" value="ECO:0007669"/>
    <property type="project" value="UniProtKB-EC"/>
</dbReference>
<dbReference type="InterPro" id="IPR001182">
    <property type="entry name" value="FtsW/RodA"/>
</dbReference>
<keyword evidence="4 16" id="KW-0812">Transmembrane</keyword>
<dbReference type="GO" id="GO:0008360">
    <property type="term" value="P:regulation of cell shape"/>
    <property type="evidence" value="ECO:0007669"/>
    <property type="project" value="UniProtKB-KW"/>
</dbReference>
<evidence type="ECO:0000256" key="7">
    <source>
        <dbReference type="ARBA" id="ARBA00022989"/>
    </source>
</evidence>
<dbReference type="AlphaFoldDB" id="A0A521AZZ6"/>
<organism evidence="17 18">
    <name type="scientific">Balnearium lithotrophicum</name>
    <dbReference type="NCBI Taxonomy" id="223788"/>
    <lineage>
        <taxon>Bacteria</taxon>
        <taxon>Pseudomonadati</taxon>
        <taxon>Aquificota</taxon>
        <taxon>Aquificia</taxon>
        <taxon>Desulfurobacteriales</taxon>
        <taxon>Desulfurobacteriaceae</taxon>
        <taxon>Balnearium</taxon>
    </lineage>
</organism>
<evidence type="ECO:0000256" key="9">
    <source>
        <dbReference type="ARBA" id="ARBA00032370"/>
    </source>
</evidence>
<evidence type="ECO:0000256" key="2">
    <source>
        <dbReference type="ARBA" id="ARBA00022676"/>
    </source>
</evidence>
<feature type="transmembrane region" description="Helical" evidence="16">
    <location>
        <begin position="341"/>
        <end position="367"/>
    </location>
</feature>
<dbReference type="PANTHER" id="PTHR30474">
    <property type="entry name" value="CELL CYCLE PROTEIN"/>
    <property type="match status" value="1"/>
</dbReference>
<dbReference type="GO" id="GO:0009252">
    <property type="term" value="P:peptidoglycan biosynthetic process"/>
    <property type="evidence" value="ECO:0007669"/>
    <property type="project" value="UniProtKB-KW"/>
</dbReference>
<feature type="transmembrane region" description="Helical" evidence="16">
    <location>
        <begin position="189"/>
        <end position="209"/>
    </location>
</feature>
<keyword evidence="18" id="KW-1185">Reference proteome</keyword>
<dbReference type="OrthoDB" id="9812661at2"/>
<sequence>MVNRRVYGWSIFFTALFLSLLGVVFVYTGSYFWCLRQGVSPYSYALKQGVALFIGVLGALSIYRFLNYRDLVNRKILRLIYLTAILLLILVLIFGKEINNSKSWLVIGGFSLQPAELSKVLIIVFVSTYLKYRWYDIQNNFRIFVAFMVFGLFLPDILILAEGDLGSAMILSLSVFAVLLVTRLNYRYTLLPIGLGFLLFLFAVVTTPYRLMRIKILLHPENYIQTTGKYSSYQLVQAFVAFAKGKLTGLGIGEGIQAKFQFLTYAYSDFMYAHIAEEVGALGAIFILLLFLFILYSGLSIADRTDEQIGKYLALGLTTYIFLQAVVHIGVNIGLLPTTGITLPFMSAGGSSLISNFLAVGVLMAVAKSLPSESKVKARVVGKGRYA</sequence>
<gene>
    <name evidence="17" type="ORF">SAMN06269117_10350</name>
</gene>
<keyword evidence="8 16" id="KW-0472">Membrane</keyword>
<dbReference type="EC" id="2.4.99.28" evidence="14"/>
<evidence type="ECO:0000256" key="16">
    <source>
        <dbReference type="SAM" id="Phobius"/>
    </source>
</evidence>
<evidence type="ECO:0000256" key="3">
    <source>
        <dbReference type="ARBA" id="ARBA00022679"/>
    </source>
</evidence>
<dbReference type="GO" id="GO:0051301">
    <property type="term" value="P:cell division"/>
    <property type="evidence" value="ECO:0007669"/>
    <property type="project" value="UniProtKB-KW"/>
</dbReference>
<keyword evidence="7 16" id="KW-1133">Transmembrane helix</keyword>
<evidence type="ECO:0000256" key="14">
    <source>
        <dbReference type="ARBA" id="ARBA00044770"/>
    </source>
</evidence>
<dbReference type="GO" id="GO:0015648">
    <property type="term" value="F:lipid-linked peptidoglycan transporter activity"/>
    <property type="evidence" value="ECO:0007669"/>
    <property type="project" value="TreeGrafter"/>
</dbReference>
<feature type="transmembrane region" description="Helical" evidence="16">
    <location>
        <begin position="7"/>
        <end position="33"/>
    </location>
</feature>
<dbReference type="EMBL" id="FXTM01000003">
    <property type="protein sequence ID" value="SMO40444.1"/>
    <property type="molecule type" value="Genomic_DNA"/>
</dbReference>
<feature type="transmembrane region" description="Helical" evidence="16">
    <location>
        <begin position="45"/>
        <end position="66"/>
    </location>
</feature>
<dbReference type="Proteomes" id="UP000317315">
    <property type="component" value="Unassembled WGS sequence"/>
</dbReference>
<evidence type="ECO:0000256" key="5">
    <source>
        <dbReference type="ARBA" id="ARBA00022960"/>
    </source>
</evidence>
<comment type="similarity">
    <text evidence="11">Belongs to the SEDS family. FtsW subfamily.</text>
</comment>
<dbReference type="GO" id="GO:0005886">
    <property type="term" value="C:plasma membrane"/>
    <property type="evidence" value="ECO:0007669"/>
    <property type="project" value="TreeGrafter"/>
</dbReference>
<evidence type="ECO:0000313" key="17">
    <source>
        <dbReference type="EMBL" id="SMO40444.1"/>
    </source>
</evidence>
<evidence type="ECO:0000256" key="4">
    <source>
        <dbReference type="ARBA" id="ARBA00022692"/>
    </source>
</evidence>
<proteinExistence type="inferred from homology"/>
<evidence type="ECO:0000256" key="15">
    <source>
        <dbReference type="ARBA" id="ARBA00049902"/>
    </source>
</evidence>
<evidence type="ECO:0000256" key="12">
    <source>
        <dbReference type="ARBA" id="ARBA00041185"/>
    </source>
</evidence>
<feature type="transmembrane region" description="Helical" evidence="16">
    <location>
        <begin position="78"/>
        <end position="98"/>
    </location>
</feature>
<feature type="transmembrane region" description="Helical" evidence="16">
    <location>
        <begin position="279"/>
        <end position="301"/>
    </location>
</feature>
<evidence type="ECO:0000256" key="10">
    <source>
        <dbReference type="ARBA" id="ARBA00033270"/>
    </source>
</evidence>
<keyword evidence="2" id="KW-0328">Glycosyltransferase</keyword>
<evidence type="ECO:0000256" key="1">
    <source>
        <dbReference type="ARBA" id="ARBA00004141"/>
    </source>
</evidence>
<dbReference type="RefSeq" id="WP_142933926.1">
    <property type="nucleotide sequence ID" value="NZ_FXTM01000003.1"/>
</dbReference>
<keyword evidence="3" id="KW-0808">Transferase</keyword>
<name>A0A521AZZ6_9BACT</name>
<evidence type="ECO:0000256" key="13">
    <source>
        <dbReference type="ARBA" id="ARBA00041418"/>
    </source>
</evidence>